<evidence type="ECO:0000259" key="2">
    <source>
        <dbReference type="Pfam" id="PF00561"/>
    </source>
</evidence>
<dbReference type="EMBL" id="JAAOAS010000062">
    <property type="protein sequence ID" value="KAF5598400.1"/>
    <property type="molecule type" value="Genomic_DNA"/>
</dbReference>
<sequence>MDLEDPLFIKYLAMRRQVILFDGPCVGKSEGQIPVSPEQSAEYVVEFVQGLGFHQVDVWAFSIGRCAAQMLALNHPHLVRHLILCGSLPSIGPGITPPPAAPFRAYRNADTFEDHKNAFIKWCFPSSSDGRLAGQAAWERTVNKGGETSAFVDLEGGRRQLTAFARFMNPEYAAEGSFCNLVITSFVHEEVHTYDSYGMQEYMLPNDGLWMDLKNAFHHLLHDLTLDHKSLLCLTFDFKGCVLDVGTGTGLWVLELADHFSFAQVIGIDISPIQPDFMLSNSTFYIDDLAKLYEPVFPCSEYHPHIIHFRNMTMAIYDWVKLLQELNPGGYVDFQEMLWYPYIQGDSTIQPYTGRLAEYFQTLAQAFSAVGISLNVSQYLLTNLKMSGL</sequence>
<dbReference type="InterPro" id="IPR029063">
    <property type="entry name" value="SAM-dependent_MTases_sf"/>
</dbReference>
<dbReference type="InterPro" id="IPR000073">
    <property type="entry name" value="AB_hydrolase_1"/>
</dbReference>
<feature type="domain" description="AB hydrolase-1" evidence="2">
    <location>
        <begin position="8"/>
        <end position="114"/>
    </location>
</feature>
<comment type="caution">
    <text evidence="3">The sequence shown here is derived from an EMBL/GenBank/DDBJ whole genome shotgun (WGS) entry which is preliminary data.</text>
</comment>
<accession>A0A8H5UV10</accession>
<dbReference type="Proteomes" id="UP000546213">
    <property type="component" value="Unassembled WGS sequence"/>
</dbReference>
<dbReference type="GO" id="GO:0008168">
    <property type="term" value="F:methyltransferase activity"/>
    <property type="evidence" value="ECO:0007669"/>
    <property type="project" value="TreeGrafter"/>
</dbReference>
<organism evidence="3 4">
    <name type="scientific">Fusarium pseudocircinatum</name>
    <dbReference type="NCBI Taxonomy" id="56676"/>
    <lineage>
        <taxon>Eukaryota</taxon>
        <taxon>Fungi</taxon>
        <taxon>Dikarya</taxon>
        <taxon>Ascomycota</taxon>
        <taxon>Pezizomycotina</taxon>
        <taxon>Sordariomycetes</taxon>
        <taxon>Hypocreomycetidae</taxon>
        <taxon>Hypocreales</taxon>
        <taxon>Nectriaceae</taxon>
        <taxon>Fusarium</taxon>
        <taxon>Fusarium fujikuroi species complex</taxon>
    </lineage>
</organism>
<dbReference type="PANTHER" id="PTHR43591:SF24">
    <property type="entry name" value="2-METHOXY-6-POLYPRENYL-1,4-BENZOQUINOL METHYLASE, MITOCHONDRIAL"/>
    <property type="match status" value="1"/>
</dbReference>
<keyword evidence="4" id="KW-1185">Reference proteome</keyword>
<dbReference type="CDD" id="cd02440">
    <property type="entry name" value="AdoMet_MTases"/>
    <property type="match status" value="1"/>
</dbReference>
<dbReference type="SUPFAM" id="SSF53474">
    <property type="entry name" value="alpha/beta-Hydrolases"/>
    <property type="match status" value="1"/>
</dbReference>
<dbReference type="Gene3D" id="3.40.50.150">
    <property type="entry name" value="Vaccinia Virus protein VP39"/>
    <property type="match status" value="1"/>
</dbReference>
<dbReference type="GO" id="GO:0016787">
    <property type="term" value="F:hydrolase activity"/>
    <property type="evidence" value="ECO:0007669"/>
    <property type="project" value="UniProtKB-KW"/>
</dbReference>
<reference evidence="3 4" key="1">
    <citation type="submission" date="2020-05" db="EMBL/GenBank/DDBJ databases">
        <title>Identification and distribution of gene clusters putatively required for synthesis of sphingolipid metabolism inhibitors in phylogenetically diverse species of the filamentous fungus Fusarium.</title>
        <authorList>
            <person name="Kim H.-S."/>
            <person name="Busman M."/>
            <person name="Brown D.W."/>
            <person name="Divon H."/>
            <person name="Uhlig S."/>
            <person name="Proctor R.H."/>
        </authorList>
    </citation>
    <scope>NUCLEOTIDE SEQUENCE [LARGE SCALE GENOMIC DNA]</scope>
    <source>
        <strain evidence="3 4">NRRL 36939</strain>
    </source>
</reference>
<dbReference type="AlphaFoldDB" id="A0A8H5UV10"/>
<dbReference type="Pfam" id="PF00561">
    <property type="entry name" value="Abhydrolase_1"/>
    <property type="match status" value="1"/>
</dbReference>
<evidence type="ECO:0000313" key="3">
    <source>
        <dbReference type="EMBL" id="KAF5598400.1"/>
    </source>
</evidence>
<dbReference type="SUPFAM" id="SSF53335">
    <property type="entry name" value="S-adenosyl-L-methionine-dependent methyltransferases"/>
    <property type="match status" value="1"/>
</dbReference>
<evidence type="ECO:0000313" key="4">
    <source>
        <dbReference type="Proteomes" id="UP000546213"/>
    </source>
</evidence>
<dbReference type="OrthoDB" id="2013972at2759"/>
<dbReference type="Gene3D" id="3.40.50.1820">
    <property type="entry name" value="alpha/beta hydrolase"/>
    <property type="match status" value="1"/>
</dbReference>
<gene>
    <name evidence="3" type="ORF">FPCIR_3128</name>
</gene>
<protein>
    <submittedName>
        <fullName evidence="3">2-hydroxy-6-oxononadienedioate 2-hydroxy-6 oxononatrienedioate hydrolase</fullName>
    </submittedName>
</protein>
<dbReference type="PANTHER" id="PTHR43591">
    <property type="entry name" value="METHYLTRANSFERASE"/>
    <property type="match status" value="1"/>
</dbReference>
<name>A0A8H5UV10_9HYPO</name>
<proteinExistence type="inferred from homology"/>
<keyword evidence="3" id="KW-0378">Hydrolase</keyword>
<dbReference type="Pfam" id="PF13489">
    <property type="entry name" value="Methyltransf_23"/>
    <property type="match status" value="1"/>
</dbReference>
<comment type="similarity">
    <text evidence="1">Belongs to the methyltransferase superfamily. LaeA methyltransferase family.</text>
</comment>
<dbReference type="InterPro" id="IPR029058">
    <property type="entry name" value="AB_hydrolase_fold"/>
</dbReference>
<evidence type="ECO:0000256" key="1">
    <source>
        <dbReference type="ARBA" id="ARBA00038158"/>
    </source>
</evidence>